<organism evidence="1 2">
    <name type="scientific">Hymenobacter cyanobacteriorum</name>
    <dbReference type="NCBI Taxonomy" id="2926463"/>
    <lineage>
        <taxon>Bacteria</taxon>
        <taxon>Pseudomonadati</taxon>
        <taxon>Bacteroidota</taxon>
        <taxon>Cytophagia</taxon>
        <taxon>Cytophagales</taxon>
        <taxon>Hymenobacteraceae</taxon>
        <taxon>Hymenobacter</taxon>
    </lineage>
</organism>
<name>A0A9X1VB38_9BACT</name>
<dbReference type="Proteomes" id="UP001139193">
    <property type="component" value="Unassembled WGS sequence"/>
</dbReference>
<dbReference type="EMBL" id="JALBGC010000001">
    <property type="protein sequence ID" value="MCI1185809.1"/>
    <property type="molecule type" value="Genomic_DNA"/>
</dbReference>
<dbReference type="AlphaFoldDB" id="A0A9X1VB38"/>
<evidence type="ECO:0000313" key="1">
    <source>
        <dbReference type="EMBL" id="MCI1185809.1"/>
    </source>
</evidence>
<gene>
    <name evidence="1" type="ORF">MON38_00130</name>
</gene>
<comment type="caution">
    <text evidence="1">The sequence shown here is derived from an EMBL/GenBank/DDBJ whole genome shotgun (WGS) entry which is preliminary data.</text>
</comment>
<proteinExistence type="predicted"/>
<protein>
    <submittedName>
        <fullName evidence="1">Uncharacterized protein</fullName>
    </submittedName>
</protein>
<evidence type="ECO:0000313" key="2">
    <source>
        <dbReference type="Proteomes" id="UP001139193"/>
    </source>
</evidence>
<reference evidence="1" key="1">
    <citation type="submission" date="2022-03" db="EMBL/GenBank/DDBJ databases">
        <title>Bacterial whole genome sequence for Hymenobacter sp. DH14.</title>
        <authorList>
            <person name="Le V."/>
        </authorList>
    </citation>
    <scope>NUCLEOTIDE SEQUENCE</scope>
    <source>
        <strain evidence="1">DH14</strain>
    </source>
</reference>
<keyword evidence="2" id="KW-1185">Reference proteome</keyword>
<dbReference type="RefSeq" id="WP_241934103.1">
    <property type="nucleotide sequence ID" value="NZ_JALBGC010000001.1"/>
</dbReference>
<accession>A0A9X1VB38</accession>
<sequence>MNSTHCYSQSRTLRIIMGAALLLFQGCSDDACNGSIESVVLLSKSEPTYGGERIYVDVKNRGQIGVRKTLQCANGIVGTFDNVVVIRDFESRFTNRKKICFSDFMRMQPTDGAKMNDEGLPEIQLYH</sequence>